<name>A0A5C5VG72_9BACT</name>
<sequence precursor="true">MTLYTISVLAGSTWARRVGVAVLGMALTAGGAAAQPAGASEAASRALPSRGNPIIGDGSYFAADAAPLSADGKLYIYFGHDEAEPWQGGFVMSEYGVLEIGDPTSGEWTLHEANLKPGKVFDWATGQSAYAGHATRGPDGRFYWYTPVQWKNRDVANRMAIGVAVSDSPVGPWEDAIGKPLLTWLDVFGDSRRGQEVIDPHVFTDDDGTVYLYWGSWYVARVVKLAPSMTATEGEIKRLAGLDAFFEAPWVFKRDGVYYMLYDWKRGGSKWTPSNYQAAIGYATAESPLGPWEFQDIILSGTSSTTVHPSMVEHDGRWWVTYHTKDSAGGGHFRRSVAIDEAHWDGAKILPVKQTWADDPALRLTNNVAREAEVSASFTEQPPMTLAALNDGRPETVRLPPDTWGNYRGNTNKEETDWIQYQWDTPVRIDGVGIQFHRDPNWIRPPAKWRLEYRDDSGEWQAVEADNYPTEVDAWNKVTFAPVTTTALRATFWGRPSGDFFHSVAASEWEVYAVQADELPRVNVTTSVGESPELPATVELATGPAGAREVPVVWREVDPQQYKTAGKFTVEGRAVGQAAGYVEADVLVSE</sequence>
<evidence type="ECO:0000256" key="4">
    <source>
        <dbReference type="ARBA" id="ARBA00023277"/>
    </source>
</evidence>
<dbReference type="PANTHER" id="PTHR43772:SF2">
    <property type="entry name" value="PUTATIVE (AFU_ORTHOLOGUE AFUA_2G04480)-RELATED"/>
    <property type="match status" value="1"/>
</dbReference>
<evidence type="ECO:0000313" key="10">
    <source>
        <dbReference type="EMBL" id="TWT37063.1"/>
    </source>
</evidence>
<evidence type="ECO:0000259" key="9">
    <source>
        <dbReference type="PROSITE" id="PS50022"/>
    </source>
</evidence>
<comment type="similarity">
    <text evidence="1 7">Belongs to the glycosyl hydrolase 43 family.</text>
</comment>
<dbReference type="EMBL" id="SIHJ01000001">
    <property type="protein sequence ID" value="TWT37063.1"/>
    <property type="molecule type" value="Genomic_DNA"/>
</dbReference>
<dbReference type="Gene3D" id="2.60.120.260">
    <property type="entry name" value="Galactose-binding domain-like"/>
    <property type="match status" value="1"/>
</dbReference>
<evidence type="ECO:0000256" key="6">
    <source>
        <dbReference type="PIRSR" id="PIRSR606710-2"/>
    </source>
</evidence>
<keyword evidence="2" id="KW-0624">Polysaccharide degradation</keyword>
<feature type="site" description="Important for catalytic activity, responsible for pKa modulation of the active site Glu and correct orientation of both the proton donor and substrate" evidence="6">
    <location>
        <position position="199"/>
    </location>
</feature>
<feature type="domain" description="F5/8 type C" evidence="9">
    <location>
        <begin position="357"/>
        <end position="463"/>
    </location>
</feature>
<dbReference type="InterPro" id="IPR011081">
    <property type="entry name" value="Big_4"/>
</dbReference>
<proteinExistence type="inferred from homology"/>
<dbReference type="Proteomes" id="UP000316714">
    <property type="component" value="Unassembled WGS sequence"/>
</dbReference>
<reference evidence="10 11" key="1">
    <citation type="submission" date="2019-02" db="EMBL/GenBank/DDBJ databases">
        <title>Deep-cultivation of Planctomycetes and their phenomic and genomic characterization uncovers novel biology.</title>
        <authorList>
            <person name="Wiegand S."/>
            <person name="Jogler M."/>
            <person name="Boedeker C."/>
            <person name="Pinto D."/>
            <person name="Vollmers J."/>
            <person name="Rivas-Marin E."/>
            <person name="Kohn T."/>
            <person name="Peeters S.H."/>
            <person name="Heuer A."/>
            <person name="Rast P."/>
            <person name="Oberbeckmann S."/>
            <person name="Bunk B."/>
            <person name="Jeske O."/>
            <person name="Meyerdierks A."/>
            <person name="Storesund J.E."/>
            <person name="Kallscheuer N."/>
            <person name="Luecker S."/>
            <person name="Lage O.M."/>
            <person name="Pohl T."/>
            <person name="Merkel B.J."/>
            <person name="Hornburger P."/>
            <person name="Mueller R.-W."/>
            <person name="Bruemmer F."/>
            <person name="Labrenz M."/>
            <person name="Spormann A.M."/>
            <person name="Op Den Camp H."/>
            <person name="Overmann J."/>
            <person name="Amann R."/>
            <person name="Jetten M.S.M."/>
            <person name="Mascher T."/>
            <person name="Medema M.H."/>
            <person name="Devos D.P."/>
            <person name="Kaster A.-K."/>
            <person name="Ovreas L."/>
            <person name="Rohde M."/>
            <person name="Galperin M.Y."/>
            <person name="Jogler C."/>
        </authorList>
    </citation>
    <scope>NUCLEOTIDE SEQUENCE [LARGE SCALE GENOMIC DNA]</scope>
    <source>
        <strain evidence="10 11">KOR34</strain>
    </source>
</reference>
<feature type="chain" id="PRO_5022682124" evidence="8">
    <location>
        <begin position="35"/>
        <end position="590"/>
    </location>
</feature>
<evidence type="ECO:0000256" key="5">
    <source>
        <dbReference type="ARBA" id="ARBA00023295"/>
    </source>
</evidence>
<dbReference type="Pfam" id="PF00754">
    <property type="entry name" value="F5_F8_type_C"/>
    <property type="match status" value="1"/>
</dbReference>
<dbReference type="Pfam" id="PF07532">
    <property type="entry name" value="Big_4"/>
    <property type="match status" value="1"/>
</dbReference>
<dbReference type="GO" id="GO:0045493">
    <property type="term" value="P:xylan catabolic process"/>
    <property type="evidence" value="ECO:0007669"/>
    <property type="project" value="UniProtKB-KW"/>
</dbReference>
<dbReference type="InterPro" id="IPR052176">
    <property type="entry name" value="Glycosyl_Hydrlase_43_Enz"/>
</dbReference>
<keyword evidence="11" id="KW-1185">Reference proteome</keyword>
<dbReference type="PANTHER" id="PTHR43772">
    <property type="entry name" value="ENDO-1,4-BETA-XYLANASE"/>
    <property type="match status" value="1"/>
</dbReference>
<evidence type="ECO:0000256" key="7">
    <source>
        <dbReference type="RuleBase" id="RU361187"/>
    </source>
</evidence>
<dbReference type="PROSITE" id="PS50022">
    <property type="entry name" value="FA58C_3"/>
    <property type="match status" value="1"/>
</dbReference>
<accession>A0A5C5VG72</accession>
<comment type="caution">
    <text evidence="10">The sequence shown here is derived from an EMBL/GenBank/DDBJ whole genome shotgun (WGS) entry which is preliminary data.</text>
</comment>
<organism evidence="10 11">
    <name type="scientific">Posidoniimonas corsicana</name>
    <dbReference type="NCBI Taxonomy" id="1938618"/>
    <lineage>
        <taxon>Bacteria</taxon>
        <taxon>Pseudomonadati</taxon>
        <taxon>Planctomycetota</taxon>
        <taxon>Planctomycetia</taxon>
        <taxon>Pirellulales</taxon>
        <taxon>Lacipirellulaceae</taxon>
        <taxon>Posidoniimonas</taxon>
    </lineage>
</organism>
<keyword evidence="4" id="KW-0119">Carbohydrate metabolism</keyword>
<feature type="signal peptide" evidence="8">
    <location>
        <begin position="1"/>
        <end position="34"/>
    </location>
</feature>
<evidence type="ECO:0000256" key="8">
    <source>
        <dbReference type="SAM" id="SignalP"/>
    </source>
</evidence>
<dbReference type="InterPro" id="IPR000421">
    <property type="entry name" value="FA58C"/>
</dbReference>
<dbReference type="RefSeq" id="WP_146564423.1">
    <property type="nucleotide sequence ID" value="NZ_SIHJ01000001.1"/>
</dbReference>
<keyword evidence="3 7" id="KW-0378">Hydrolase</keyword>
<dbReference type="CDD" id="cd08990">
    <property type="entry name" value="GH43_AXH_like"/>
    <property type="match status" value="1"/>
</dbReference>
<keyword evidence="8" id="KW-0732">Signal</keyword>
<dbReference type="AlphaFoldDB" id="A0A5C5VG72"/>
<dbReference type="Pfam" id="PF04616">
    <property type="entry name" value="Glyco_hydro_43"/>
    <property type="match status" value="1"/>
</dbReference>
<keyword evidence="5 7" id="KW-0326">Glycosidase</keyword>
<protein>
    <submittedName>
        <fullName evidence="10">Xylosidase/arabinosidase</fullName>
    </submittedName>
</protein>
<dbReference type="Gene3D" id="2.115.10.20">
    <property type="entry name" value="Glycosyl hydrolase domain, family 43"/>
    <property type="match status" value="1"/>
</dbReference>
<evidence type="ECO:0000256" key="3">
    <source>
        <dbReference type="ARBA" id="ARBA00022801"/>
    </source>
</evidence>
<keyword evidence="2" id="KW-0858">Xylan degradation</keyword>
<dbReference type="InterPro" id="IPR008979">
    <property type="entry name" value="Galactose-bd-like_sf"/>
</dbReference>
<dbReference type="OrthoDB" id="9801455at2"/>
<evidence type="ECO:0000256" key="2">
    <source>
        <dbReference type="ARBA" id="ARBA00022651"/>
    </source>
</evidence>
<evidence type="ECO:0000313" key="11">
    <source>
        <dbReference type="Proteomes" id="UP000316714"/>
    </source>
</evidence>
<gene>
    <name evidence="10" type="primary">xsa_3</name>
    <name evidence="10" type="ORF">KOR34_20100</name>
</gene>
<dbReference type="InterPro" id="IPR023296">
    <property type="entry name" value="Glyco_hydro_beta-prop_sf"/>
</dbReference>
<evidence type="ECO:0000256" key="1">
    <source>
        <dbReference type="ARBA" id="ARBA00009865"/>
    </source>
</evidence>
<dbReference type="GO" id="GO:0004553">
    <property type="term" value="F:hydrolase activity, hydrolyzing O-glycosyl compounds"/>
    <property type="evidence" value="ECO:0007669"/>
    <property type="project" value="InterPro"/>
</dbReference>
<dbReference type="SUPFAM" id="SSF75005">
    <property type="entry name" value="Arabinanase/levansucrase/invertase"/>
    <property type="match status" value="1"/>
</dbReference>
<dbReference type="InterPro" id="IPR006710">
    <property type="entry name" value="Glyco_hydro_43"/>
</dbReference>
<dbReference type="SUPFAM" id="SSF49785">
    <property type="entry name" value="Galactose-binding domain-like"/>
    <property type="match status" value="1"/>
</dbReference>